<accession>A0A7C6Z5X0</accession>
<feature type="non-terminal residue" evidence="1">
    <location>
        <position position="57"/>
    </location>
</feature>
<comment type="caution">
    <text evidence="1">The sequence shown here is derived from an EMBL/GenBank/DDBJ whole genome shotgun (WGS) entry which is preliminary data.</text>
</comment>
<dbReference type="AlphaFoldDB" id="A0A7C6Z5X0"/>
<evidence type="ECO:0000313" key="2">
    <source>
        <dbReference type="Proteomes" id="UP000553059"/>
    </source>
</evidence>
<proteinExistence type="predicted"/>
<evidence type="ECO:0000313" key="1">
    <source>
        <dbReference type="EMBL" id="HHY27901.1"/>
    </source>
</evidence>
<dbReference type="Proteomes" id="UP000553059">
    <property type="component" value="Unassembled WGS sequence"/>
</dbReference>
<protein>
    <submittedName>
        <fullName evidence="1">Uncharacterized protein</fullName>
    </submittedName>
</protein>
<dbReference type="EMBL" id="DUTF01000314">
    <property type="protein sequence ID" value="HHY27901.1"/>
    <property type="molecule type" value="Genomic_DNA"/>
</dbReference>
<sequence length="57" mass="6308">MLPEKGEPDSQGALLYSQINVYGCGDAHECVRGDVHEYGRVDAHEYGRVDAHEYGRG</sequence>
<organism evidence="1 2">
    <name type="scientific">Desulfitobacterium dehalogenans</name>
    <dbReference type="NCBI Taxonomy" id="36854"/>
    <lineage>
        <taxon>Bacteria</taxon>
        <taxon>Bacillati</taxon>
        <taxon>Bacillota</taxon>
        <taxon>Clostridia</taxon>
        <taxon>Eubacteriales</taxon>
        <taxon>Desulfitobacteriaceae</taxon>
        <taxon>Desulfitobacterium</taxon>
    </lineage>
</organism>
<name>A0A7C6Z5X0_9FIRM</name>
<gene>
    <name evidence="1" type="ORF">GX523_14385</name>
</gene>
<reference evidence="1 2" key="1">
    <citation type="journal article" date="2020" name="Biotechnol. Biofuels">
        <title>New insights from the biogas microbiome by comprehensive genome-resolved metagenomics of nearly 1600 species originating from multiple anaerobic digesters.</title>
        <authorList>
            <person name="Campanaro S."/>
            <person name="Treu L."/>
            <person name="Rodriguez-R L.M."/>
            <person name="Kovalovszki A."/>
            <person name="Ziels R.M."/>
            <person name="Maus I."/>
            <person name="Zhu X."/>
            <person name="Kougias P.G."/>
            <person name="Basile A."/>
            <person name="Luo G."/>
            <person name="Schluter A."/>
            <person name="Konstantinidis K.T."/>
            <person name="Angelidaki I."/>
        </authorList>
    </citation>
    <scope>NUCLEOTIDE SEQUENCE [LARGE SCALE GENOMIC DNA]</scope>
    <source>
        <strain evidence="1">AS05jafATM_4</strain>
    </source>
</reference>